<dbReference type="STRING" id="40998.A0A2P7YND8"/>
<dbReference type="PRINTS" id="PR01415">
    <property type="entry name" value="ANKYRIN"/>
</dbReference>
<evidence type="ECO:0000256" key="1">
    <source>
        <dbReference type="ARBA" id="ARBA00022737"/>
    </source>
</evidence>
<proteinExistence type="predicted"/>
<dbReference type="Gene3D" id="1.25.40.20">
    <property type="entry name" value="Ankyrin repeat-containing domain"/>
    <property type="match status" value="5"/>
</dbReference>
<reference evidence="5 6" key="1">
    <citation type="submission" date="2017-05" db="EMBL/GenBank/DDBJ databases">
        <title>Draft genome sequence of Elsinoe australis.</title>
        <authorList>
            <person name="Cheng Q."/>
        </authorList>
    </citation>
    <scope>NUCLEOTIDE SEQUENCE [LARGE SCALE GENOMIC DNA]</scope>
    <source>
        <strain evidence="5 6">NL1</strain>
    </source>
</reference>
<evidence type="ECO:0000256" key="2">
    <source>
        <dbReference type="ARBA" id="ARBA00023043"/>
    </source>
</evidence>
<dbReference type="PROSITE" id="PS50088">
    <property type="entry name" value="ANK_REPEAT"/>
    <property type="match status" value="4"/>
</dbReference>
<keyword evidence="2 3" id="KW-0040">ANK repeat</keyword>
<comment type="caution">
    <text evidence="5">The sequence shown here is derived from an EMBL/GenBank/DDBJ whole genome shotgun (WGS) entry which is preliminary data.</text>
</comment>
<sequence>MPPKVASETGKKLLLLLDRRDWKQDIDYILKVINFQPDLKVHDKGGNTGLHLAAQWSDSQPLVEALLSAGANPNARNKDDETPLHKAVQGREKCGIVSALLLGGADPNLADRRGSPPLHYVRPDDCETIKLLLEGGADVQARNHAGQDWLFMTTVTGFHVDEENWLRPIMDAGCHVSTVDCQGRTLLHELFTQDTLPKERIQYLLDAGVDPRQRDYHGNTILHEIVSSDVYNMGGHGNERLLRARYASDLGLNVDTPNNKRRAPLHIQSGMGHPGGSGVSDATCLRWMLNKSKDTNARDCEGATPLHLASLASQSSVYELLKAGADALIPTYEGLTAFHLAARARQSNIVGMLIEHFQKSPGIDRGTWLDVQDDQGWTPLHYACRSGRPESVKLLLDAGAKLAVLEFDRQPDLGAPGPSGRNPFQVCADFEDEQELWATSRYQRALETDIRDIEPTRFYAADTKIAGGDRPFDATSRKRTRETGFGEHDSTRLEEIIDVMASHSLRTSDWHSRAGGDIARIQINAHKNDHQYTLSCAFNALESSNKLLTTRQEWLEAEVRKPLKHRDYALSVAIESKQDGDQDIDLFVKSLKERHYHLAQKYVELFPNGFHVATKEGGNGKSTLHLLATHGFDRLLQTTGKTTAEHEFKHGRWCSAKDRSKPGLGHCNIPLEPTLEPLLYLACKRHLPNMEVIKVLVEDLDVNVNGKTWRIEEDGSSDQEARGGYFVLHHLALGTHWWHVAQAIRYLVVDAGADLEAQNGMGETPLLCAARSKQVFHSESVRLLLDLGADVDAVDKAGESFMSLVAGDKELADMLVSRDATTPGMIVANRRGASSEVPRDGGNVSEEVEDVDLDLFGEP</sequence>
<dbReference type="Pfam" id="PF12796">
    <property type="entry name" value="Ank_2"/>
    <property type="match status" value="2"/>
</dbReference>
<feature type="repeat" description="ANK" evidence="3">
    <location>
        <begin position="45"/>
        <end position="78"/>
    </location>
</feature>
<dbReference type="EMBL" id="NHZQ01000412">
    <property type="protein sequence ID" value="PSK37450.1"/>
    <property type="molecule type" value="Genomic_DNA"/>
</dbReference>
<dbReference type="SMART" id="SM00248">
    <property type="entry name" value="ANK"/>
    <property type="match status" value="10"/>
</dbReference>
<dbReference type="PANTHER" id="PTHR24198:SF165">
    <property type="entry name" value="ANKYRIN REPEAT-CONTAINING PROTEIN-RELATED"/>
    <property type="match status" value="1"/>
</dbReference>
<feature type="repeat" description="ANK" evidence="3">
    <location>
        <begin position="761"/>
        <end position="796"/>
    </location>
</feature>
<accession>A0A2P7YND8</accession>
<feature type="region of interest" description="Disordered" evidence="4">
    <location>
        <begin position="831"/>
        <end position="859"/>
    </location>
</feature>
<gene>
    <name evidence="5" type="ORF">B9Z65_2192</name>
</gene>
<dbReference type="AlphaFoldDB" id="A0A2P7YND8"/>
<feature type="compositionally biased region" description="Acidic residues" evidence="4">
    <location>
        <begin position="846"/>
        <end position="859"/>
    </location>
</feature>
<dbReference type="InterPro" id="IPR036770">
    <property type="entry name" value="Ankyrin_rpt-contain_sf"/>
</dbReference>
<evidence type="ECO:0000256" key="4">
    <source>
        <dbReference type="SAM" id="MobiDB-lite"/>
    </source>
</evidence>
<dbReference type="Pfam" id="PF00023">
    <property type="entry name" value="Ank"/>
    <property type="match status" value="1"/>
</dbReference>
<dbReference type="OrthoDB" id="539213at2759"/>
<name>A0A2P7YND8_9PEZI</name>
<dbReference type="PANTHER" id="PTHR24198">
    <property type="entry name" value="ANKYRIN REPEAT AND PROTEIN KINASE DOMAIN-CONTAINING PROTEIN"/>
    <property type="match status" value="1"/>
</dbReference>
<protein>
    <submittedName>
        <fullName evidence="5">Uncharacterized protein</fullName>
    </submittedName>
</protein>
<evidence type="ECO:0000313" key="6">
    <source>
        <dbReference type="Proteomes" id="UP000243723"/>
    </source>
</evidence>
<organism evidence="5 6">
    <name type="scientific">Elsinoe australis</name>
    <dbReference type="NCBI Taxonomy" id="40998"/>
    <lineage>
        <taxon>Eukaryota</taxon>
        <taxon>Fungi</taxon>
        <taxon>Dikarya</taxon>
        <taxon>Ascomycota</taxon>
        <taxon>Pezizomycotina</taxon>
        <taxon>Dothideomycetes</taxon>
        <taxon>Dothideomycetidae</taxon>
        <taxon>Myriangiales</taxon>
        <taxon>Elsinoaceae</taxon>
        <taxon>Elsinoe</taxon>
    </lineage>
</organism>
<dbReference type="SUPFAM" id="SSF48403">
    <property type="entry name" value="Ankyrin repeat"/>
    <property type="match status" value="2"/>
</dbReference>
<feature type="repeat" description="ANK" evidence="3">
    <location>
        <begin position="79"/>
        <end position="112"/>
    </location>
</feature>
<evidence type="ECO:0000313" key="5">
    <source>
        <dbReference type="EMBL" id="PSK37450.1"/>
    </source>
</evidence>
<dbReference type="InterPro" id="IPR002110">
    <property type="entry name" value="Ankyrin_rpt"/>
</dbReference>
<dbReference type="PROSITE" id="PS50297">
    <property type="entry name" value="ANK_REP_REGION"/>
    <property type="match status" value="4"/>
</dbReference>
<evidence type="ECO:0000256" key="3">
    <source>
        <dbReference type="PROSITE-ProRule" id="PRU00023"/>
    </source>
</evidence>
<keyword evidence="6" id="KW-1185">Reference proteome</keyword>
<dbReference type="Proteomes" id="UP000243723">
    <property type="component" value="Unassembled WGS sequence"/>
</dbReference>
<keyword evidence="1" id="KW-0677">Repeat</keyword>
<feature type="repeat" description="ANK" evidence="3">
    <location>
        <begin position="375"/>
        <end position="407"/>
    </location>
</feature>
<dbReference type="GO" id="GO:0005737">
    <property type="term" value="C:cytoplasm"/>
    <property type="evidence" value="ECO:0007669"/>
    <property type="project" value="TreeGrafter"/>
</dbReference>